<keyword evidence="1" id="KW-0472">Membrane</keyword>
<evidence type="ECO:0000313" key="2">
    <source>
        <dbReference type="EMBL" id="QHI37289.1"/>
    </source>
</evidence>
<keyword evidence="3" id="KW-1185">Reference proteome</keyword>
<organism evidence="2 3">
    <name type="scientific">Kordia antarctica</name>
    <dbReference type="NCBI Taxonomy" id="1218801"/>
    <lineage>
        <taxon>Bacteria</taxon>
        <taxon>Pseudomonadati</taxon>
        <taxon>Bacteroidota</taxon>
        <taxon>Flavobacteriia</taxon>
        <taxon>Flavobacteriales</taxon>
        <taxon>Flavobacteriaceae</taxon>
        <taxon>Kordia</taxon>
    </lineage>
</organism>
<evidence type="ECO:0000256" key="1">
    <source>
        <dbReference type="SAM" id="Phobius"/>
    </source>
</evidence>
<name>A0A7L4ZLH6_9FLAO</name>
<dbReference type="KEGG" id="kan:IMCC3317_26680"/>
<accession>A0A7L4ZLH6</accession>
<protein>
    <submittedName>
        <fullName evidence="2">Uncharacterized protein</fullName>
    </submittedName>
</protein>
<feature type="transmembrane region" description="Helical" evidence="1">
    <location>
        <begin position="29"/>
        <end position="52"/>
    </location>
</feature>
<proteinExistence type="predicted"/>
<dbReference type="AlphaFoldDB" id="A0A7L4ZLH6"/>
<sequence>MKYILIILLIALIGVGIFANYYEFQEENFSEKVLGLCILTFSFIWMPLFIYYRYKDKKKEDFILSNEKLKEMNDFSRKK</sequence>
<dbReference type="EMBL" id="CP019288">
    <property type="protein sequence ID" value="QHI37289.1"/>
    <property type="molecule type" value="Genomic_DNA"/>
</dbReference>
<keyword evidence="1" id="KW-1133">Transmembrane helix</keyword>
<dbReference type="RefSeq" id="WP_160129930.1">
    <property type="nucleotide sequence ID" value="NZ_CP019288.1"/>
</dbReference>
<reference evidence="2 3" key="1">
    <citation type="journal article" date="2013" name="Int. J. Syst. Evol. Microbiol.">
        <title>Kordia antarctica sp. nov., isolated from Antarctic seawater.</title>
        <authorList>
            <person name="Baek K."/>
            <person name="Choi A."/>
            <person name="Kang I."/>
            <person name="Lee K."/>
            <person name="Cho J.C."/>
        </authorList>
    </citation>
    <scope>NUCLEOTIDE SEQUENCE [LARGE SCALE GENOMIC DNA]</scope>
    <source>
        <strain evidence="2 3">IMCC3317</strain>
    </source>
</reference>
<gene>
    <name evidence="2" type="ORF">IMCC3317_26680</name>
</gene>
<dbReference type="OrthoDB" id="1145018at2"/>
<keyword evidence="1" id="KW-0812">Transmembrane</keyword>
<dbReference type="Proteomes" id="UP000464657">
    <property type="component" value="Chromosome"/>
</dbReference>
<evidence type="ECO:0000313" key="3">
    <source>
        <dbReference type="Proteomes" id="UP000464657"/>
    </source>
</evidence>